<evidence type="ECO:0000313" key="2">
    <source>
        <dbReference type="Proteomes" id="UP000324800"/>
    </source>
</evidence>
<gene>
    <name evidence="1" type="ORF">EZS28_032713</name>
</gene>
<protein>
    <submittedName>
        <fullName evidence="1">Uncharacterized protein</fullName>
    </submittedName>
</protein>
<name>A0A5J4UP28_9EUKA</name>
<proteinExistence type="predicted"/>
<dbReference type="AlphaFoldDB" id="A0A5J4UP28"/>
<organism evidence="1 2">
    <name type="scientific">Streblomastix strix</name>
    <dbReference type="NCBI Taxonomy" id="222440"/>
    <lineage>
        <taxon>Eukaryota</taxon>
        <taxon>Metamonada</taxon>
        <taxon>Preaxostyla</taxon>
        <taxon>Oxymonadida</taxon>
        <taxon>Streblomastigidae</taxon>
        <taxon>Streblomastix</taxon>
    </lineage>
</organism>
<feature type="non-terminal residue" evidence="1">
    <location>
        <position position="1"/>
    </location>
</feature>
<evidence type="ECO:0000313" key="1">
    <source>
        <dbReference type="EMBL" id="KAA6371760.1"/>
    </source>
</evidence>
<comment type="caution">
    <text evidence="1">The sequence shown here is derived from an EMBL/GenBank/DDBJ whole genome shotgun (WGS) entry which is preliminary data.</text>
</comment>
<dbReference type="EMBL" id="SNRW01014176">
    <property type="protein sequence ID" value="KAA6371760.1"/>
    <property type="molecule type" value="Genomic_DNA"/>
</dbReference>
<sequence length="342" mass="39353">GFENKDVGTALTLPFLSVLVGLSRETENQKKRILTQDQGDGSQLTQYVNKIGIISSQAMINVSQDMEKVVRIIRKEESELKQSSYTNQSEYGELITQQLLRASYAMKLSHNLWAPIQRRDNQQQEDKERMINKSELDYQTVPILAQRRRRIISRCLQDIIRSSDVPSYIPNNKPIDLDIIEALSRGNVDESIRLAQEQKCGRLSVLLSQLRRSIDGEVLVRYNDDVGISVIPNNQDIIHKEGRLLNKSFYNQDGISRVNNSNITHTCLQSLYSYALQQQLSFWKQINGRQLISPVLYTLYTIMSGALPDMKYTNMSWIRSFGLLFWQVILNNLIIINIQIVN</sequence>
<dbReference type="Proteomes" id="UP000324800">
    <property type="component" value="Unassembled WGS sequence"/>
</dbReference>
<accession>A0A5J4UP28</accession>
<reference evidence="1 2" key="1">
    <citation type="submission" date="2019-03" db="EMBL/GenBank/DDBJ databases">
        <title>Single cell metagenomics reveals metabolic interactions within the superorganism composed of flagellate Streblomastix strix and complex community of Bacteroidetes bacteria on its surface.</title>
        <authorList>
            <person name="Treitli S.C."/>
            <person name="Kolisko M."/>
            <person name="Husnik F."/>
            <person name="Keeling P."/>
            <person name="Hampl V."/>
        </authorList>
    </citation>
    <scope>NUCLEOTIDE SEQUENCE [LARGE SCALE GENOMIC DNA]</scope>
    <source>
        <strain evidence="1">ST1C</strain>
    </source>
</reference>